<keyword evidence="2" id="KW-0812">Transmembrane</keyword>
<evidence type="ECO:0000259" key="3">
    <source>
        <dbReference type="Pfam" id="PF10355"/>
    </source>
</evidence>
<feature type="region of interest" description="Disordered" evidence="1">
    <location>
        <begin position="732"/>
        <end position="774"/>
    </location>
</feature>
<feature type="transmembrane region" description="Helical" evidence="2">
    <location>
        <begin position="82"/>
        <end position="107"/>
    </location>
</feature>
<feature type="domain" description="Protein YTP1-like C-terminal" evidence="3">
    <location>
        <begin position="149"/>
        <end position="427"/>
    </location>
</feature>
<gene>
    <name evidence="4" type="ORF">MAM1_0006d00695</name>
</gene>
<reference evidence="4" key="1">
    <citation type="submission" date="2014-09" db="EMBL/GenBank/DDBJ databases">
        <title>Draft genome sequence of an oleaginous Mucoromycotina fungus Mucor ambiguus NBRC6742.</title>
        <authorList>
            <person name="Takeda I."/>
            <person name="Yamane N."/>
            <person name="Morita T."/>
            <person name="Tamano K."/>
            <person name="Machida M."/>
            <person name="Baker S."/>
            <person name="Koike H."/>
        </authorList>
    </citation>
    <scope>NUCLEOTIDE SEQUENCE</scope>
    <source>
        <strain evidence="4">NBRC 6742</strain>
    </source>
</reference>
<dbReference type="Proteomes" id="UP000053815">
    <property type="component" value="Unassembled WGS sequence"/>
</dbReference>
<keyword evidence="2" id="KW-0472">Membrane</keyword>
<dbReference type="PANTHER" id="PTHR31685:SF2">
    <property type="entry name" value="PROTEIN YTP1"/>
    <property type="match status" value="1"/>
</dbReference>
<name>A0A0C9MH69_9FUNG</name>
<dbReference type="InterPro" id="IPR018827">
    <property type="entry name" value="YTP1_C"/>
</dbReference>
<dbReference type="Pfam" id="PF10355">
    <property type="entry name" value="Ytp1"/>
    <property type="match status" value="1"/>
</dbReference>
<feature type="compositionally biased region" description="Low complexity" evidence="1">
    <location>
        <begin position="732"/>
        <end position="748"/>
    </location>
</feature>
<feature type="transmembrane region" description="Helical" evidence="2">
    <location>
        <begin position="206"/>
        <end position="228"/>
    </location>
</feature>
<sequence length="774" mass="86560">MDSASIHSFSSSVPFKQPIVITHYISMVIAFLGCYPLLLTRQIRKRKAYIIGFSVFFASIGFISGCFIKQTEQQQQQQQNTWTSFIFNLFAILLLCLVLTHIVLVTWRSNLLAGHMPAMQLVLTKCFTNIPKWVDLALGWFNLMVAFSYLILAAVIFTESCIQEDNTTSQCLMPVAMGTGFLFYGTLVLLHLLAIIKLPRPSTPEYYEGVILTFWGFISLLVAGTPILGSEWRAINLGLLWFTGGLFSISLSVQTWIPALRERNIVNSLILCLTGRAIVTGITQMDDDYATQIHTMLGYILIIGAIARLTQIVFRKSPVDNLPHRMFQQNTDTTNAIDIDEDEEQDQDDKEQQNKCKHRFIFASITLVAGLLASLMSICGGILFMGANIGWIRYMRYYIRDPSTYVNITVAVAFLWSAYVFGLCTIYKSLKTKNAIHQYEYMELENNVASSNTDLPLMRHYDDERREWSMPISAPKNINSSNTQSNMSAIMTATNSPPADYVLATSPVKMADIHGFIDSPLPQQHKPSFEADSLQKPQLESIITSTEKTIRPSEYRAKRRSLLVQSPIPTINNSKRARSSSSFGVGGVLPDEIVQLSKVPAATDSSFRRSWLSSASSSSVGGGSGGYYSGSNIDSSAPNSPSMLDQRPYSSISSTLPQGSAYYHQHNQQQQMRRNSVNEAPFDEYTNSPFEDLSIYSIVDDGENRRSVHKTESGKRKERRLMSNYYHSSEVVISNSSGSSRGQHQRWSQPHVGTATATKHSPTPPSPQSPSYKK</sequence>
<feature type="transmembrane region" description="Helical" evidence="2">
    <location>
        <begin position="234"/>
        <end position="253"/>
    </location>
</feature>
<keyword evidence="5" id="KW-1185">Reference proteome</keyword>
<feature type="transmembrane region" description="Helical" evidence="2">
    <location>
        <begin position="360"/>
        <end position="385"/>
    </location>
</feature>
<feature type="transmembrane region" description="Helical" evidence="2">
    <location>
        <begin position="172"/>
        <end position="194"/>
    </location>
</feature>
<keyword evidence="2" id="KW-1133">Transmembrane helix</keyword>
<evidence type="ECO:0000313" key="4">
    <source>
        <dbReference type="EMBL" id="GAN01263.1"/>
    </source>
</evidence>
<evidence type="ECO:0000313" key="5">
    <source>
        <dbReference type="Proteomes" id="UP000053815"/>
    </source>
</evidence>
<dbReference type="OrthoDB" id="4469696at2759"/>
<dbReference type="AlphaFoldDB" id="A0A0C9MH69"/>
<dbReference type="EMBL" id="DF836295">
    <property type="protein sequence ID" value="GAN01263.1"/>
    <property type="molecule type" value="Genomic_DNA"/>
</dbReference>
<dbReference type="STRING" id="91626.A0A0C9MH69"/>
<accession>A0A0C9MH69</accession>
<feature type="transmembrane region" description="Helical" evidence="2">
    <location>
        <begin position="50"/>
        <end position="70"/>
    </location>
</feature>
<evidence type="ECO:0000256" key="1">
    <source>
        <dbReference type="SAM" id="MobiDB-lite"/>
    </source>
</evidence>
<organism evidence="4">
    <name type="scientific">Mucor ambiguus</name>
    <dbReference type="NCBI Taxonomy" id="91626"/>
    <lineage>
        <taxon>Eukaryota</taxon>
        <taxon>Fungi</taxon>
        <taxon>Fungi incertae sedis</taxon>
        <taxon>Mucoromycota</taxon>
        <taxon>Mucoromycotina</taxon>
        <taxon>Mucoromycetes</taxon>
        <taxon>Mucorales</taxon>
        <taxon>Mucorineae</taxon>
        <taxon>Mucoraceae</taxon>
        <taxon>Mucor</taxon>
    </lineage>
</organism>
<proteinExistence type="predicted"/>
<feature type="transmembrane region" description="Helical" evidence="2">
    <location>
        <begin position="20"/>
        <end position="38"/>
    </location>
</feature>
<feature type="transmembrane region" description="Helical" evidence="2">
    <location>
        <begin position="133"/>
        <end position="157"/>
    </location>
</feature>
<evidence type="ECO:0000256" key="2">
    <source>
        <dbReference type="SAM" id="Phobius"/>
    </source>
</evidence>
<feature type="transmembrane region" description="Helical" evidence="2">
    <location>
        <begin position="405"/>
        <end position="427"/>
    </location>
</feature>
<feature type="region of interest" description="Disordered" evidence="1">
    <location>
        <begin position="638"/>
        <end position="657"/>
    </location>
</feature>
<protein>
    <recommendedName>
        <fullName evidence="3">Protein YTP1-like C-terminal domain-containing protein</fullName>
    </recommendedName>
</protein>
<dbReference type="PANTHER" id="PTHR31685">
    <property type="entry name" value="INTEGRAL MEMBRANE PROTEIN (AFU_ORTHOLOGUE AFUA_6G12730)-RELATED"/>
    <property type="match status" value="1"/>
</dbReference>
<feature type="transmembrane region" description="Helical" evidence="2">
    <location>
        <begin position="289"/>
        <end position="307"/>
    </location>
</feature>